<dbReference type="Gene3D" id="3.40.190.10">
    <property type="entry name" value="Periplasmic binding protein-like II"/>
    <property type="match status" value="2"/>
</dbReference>
<dbReference type="SUPFAM" id="SSF53850">
    <property type="entry name" value="Periplasmic binding protein-like II"/>
    <property type="match status" value="1"/>
</dbReference>
<evidence type="ECO:0000259" key="2">
    <source>
        <dbReference type="Pfam" id="PF00497"/>
    </source>
</evidence>
<keyword evidence="4" id="KW-1185">Reference proteome</keyword>
<organism evidence="3 4">
    <name type="scientific">Chitinibacter fontanus</name>
    <dbReference type="NCBI Taxonomy" id="1737446"/>
    <lineage>
        <taxon>Bacteria</taxon>
        <taxon>Pseudomonadati</taxon>
        <taxon>Pseudomonadota</taxon>
        <taxon>Betaproteobacteria</taxon>
        <taxon>Neisseriales</taxon>
        <taxon>Chitinibacteraceae</taxon>
        <taxon>Chitinibacter</taxon>
    </lineage>
</organism>
<protein>
    <submittedName>
        <fullName evidence="3">Transporter substrate-binding domain-containing protein</fullName>
    </submittedName>
</protein>
<dbReference type="EMBL" id="CP058952">
    <property type="protein sequence ID" value="QLI80459.1"/>
    <property type="molecule type" value="Genomic_DNA"/>
</dbReference>
<evidence type="ECO:0000313" key="4">
    <source>
        <dbReference type="Proteomes" id="UP000510822"/>
    </source>
</evidence>
<reference evidence="3 4" key="1">
    <citation type="journal article" date="2016" name="Int. J. Syst. Evol. Microbiol.">
        <title>Chitinibacter fontanus sp. nov., isolated from a spring.</title>
        <authorList>
            <person name="Sheu S.Y."/>
            <person name="Li Y.S."/>
            <person name="Young C.C."/>
            <person name="Chen W.M."/>
        </authorList>
    </citation>
    <scope>NUCLEOTIDE SEQUENCE [LARGE SCALE GENOMIC DNA]</scope>
    <source>
        <strain evidence="3 4">STM-7</strain>
    </source>
</reference>
<feature type="chain" id="PRO_5028992472" evidence="1">
    <location>
        <begin position="20"/>
        <end position="251"/>
    </location>
</feature>
<feature type="signal peptide" evidence="1">
    <location>
        <begin position="1"/>
        <end position="19"/>
    </location>
</feature>
<dbReference type="Proteomes" id="UP000510822">
    <property type="component" value="Chromosome"/>
</dbReference>
<dbReference type="RefSeq" id="WP_180307599.1">
    <property type="nucleotide sequence ID" value="NZ_CP058952.1"/>
</dbReference>
<name>A0A7D5V844_9NEIS</name>
<dbReference type="Pfam" id="PF00497">
    <property type="entry name" value="SBP_bac_3"/>
    <property type="match status" value="1"/>
</dbReference>
<dbReference type="KEGG" id="cfon:HZU75_02285"/>
<evidence type="ECO:0000256" key="1">
    <source>
        <dbReference type="SAM" id="SignalP"/>
    </source>
</evidence>
<proteinExistence type="predicted"/>
<dbReference type="PANTHER" id="PTHR38834">
    <property type="entry name" value="PERIPLASMIC SUBSTRATE BINDING PROTEIN FAMILY 3"/>
    <property type="match status" value="1"/>
</dbReference>
<sequence>MRFTALLLAMSLGTIPAWANNLAAYTEEFAPYNYTEGQNFKGLANQIIDRIVEQTGLSIKRESLPWLRAIQANQGNPDSLIYTIVRTPQRETQYLWVGPYDDCDIVFLKLKNRTDIQLNSIKDAERYYSGAARGAAAAQILQGMGYNMSRLDISSPEEIRTVKMLYAKRFDLSAGMLIPHVYSARQLKLDASQLTPAFTIVKGGGCYFGFNPKVNPETFNRFKEAFQHLKTTGELDKIRKQYLTPEASVSR</sequence>
<gene>
    <name evidence="3" type="ORF">HZU75_02285</name>
</gene>
<keyword evidence="1" id="KW-0732">Signal</keyword>
<accession>A0A7D5V844</accession>
<evidence type="ECO:0000313" key="3">
    <source>
        <dbReference type="EMBL" id="QLI80459.1"/>
    </source>
</evidence>
<dbReference type="AlphaFoldDB" id="A0A7D5V844"/>
<dbReference type="PANTHER" id="PTHR38834:SF3">
    <property type="entry name" value="SOLUTE-BINDING PROTEIN FAMILY 3_N-TERMINAL DOMAIN-CONTAINING PROTEIN"/>
    <property type="match status" value="1"/>
</dbReference>
<feature type="domain" description="Solute-binding protein family 3/N-terminal" evidence="2">
    <location>
        <begin position="24"/>
        <end position="244"/>
    </location>
</feature>
<dbReference type="InterPro" id="IPR001638">
    <property type="entry name" value="Solute-binding_3/MltF_N"/>
</dbReference>